<dbReference type="EMBL" id="CM026421">
    <property type="protein sequence ID" value="KAG0589636.1"/>
    <property type="molecule type" value="Genomic_DNA"/>
</dbReference>
<protein>
    <submittedName>
        <fullName evidence="1">Uncharacterized protein</fullName>
    </submittedName>
</protein>
<name>A0A8T0J3N9_CERPU</name>
<evidence type="ECO:0000313" key="2">
    <source>
        <dbReference type="Proteomes" id="UP000822688"/>
    </source>
</evidence>
<dbReference type="PROSITE" id="PS51257">
    <property type="entry name" value="PROKAR_LIPOPROTEIN"/>
    <property type="match status" value="1"/>
</dbReference>
<gene>
    <name evidence="1" type="ORF">KC19_1G035500</name>
</gene>
<proteinExistence type="predicted"/>
<reference evidence="1" key="1">
    <citation type="submission" date="2020-06" db="EMBL/GenBank/DDBJ databases">
        <title>WGS assembly of Ceratodon purpureus strain R40.</title>
        <authorList>
            <person name="Carey S.B."/>
            <person name="Jenkins J."/>
            <person name="Shu S."/>
            <person name="Lovell J.T."/>
            <person name="Sreedasyam A."/>
            <person name="Maumus F."/>
            <person name="Tiley G.P."/>
            <person name="Fernandez-Pozo N."/>
            <person name="Barry K."/>
            <person name="Chen C."/>
            <person name="Wang M."/>
            <person name="Lipzen A."/>
            <person name="Daum C."/>
            <person name="Saski C.A."/>
            <person name="Payton A.C."/>
            <person name="Mcbreen J.C."/>
            <person name="Conrad R.E."/>
            <person name="Kollar L.M."/>
            <person name="Olsson S."/>
            <person name="Huttunen S."/>
            <person name="Landis J.B."/>
            <person name="Wickett N.J."/>
            <person name="Johnson M.G."/>
            <person name="Rensing S.A."/>
            <person name="Grimwood J."/>
            <person name="Schmutz J."/>
            <person name="Mcdaniel S.F."/>
        </authorList>
    </citation>
    <scope>NUCLEOTIDE SEQUENCE</scope>
    <source>
        <strain evidence="1">R40</strain>
    </source>
</reference>
<dbReference type="OrthoDB" id="2138282at2759"/>
<evidence type="ECO:0000313" key="1">
    <source>
        <dbReference type="EMBL" id="KAG0589636.1"/>
    </source>
</evidence>
<dbReference type="AlphaFoldDB" id="A0A8T0J3N9"/>
<sequence length="130" mass="14510">MCRMVEGEEACPAIEGNLHQCVNCPSFVMMACCRRQQTGTGANCHVFLLAIWYPVYSPSKHHRLPLLGHMNRDHADKTKAIVETSMGVKIATNHLYSWRDISTLVRSIGSIINCSQMSFSGASIYDLFTT</sequence>
<keyword evidence="2" id="KW-1185">Reference proteome</keyword>
<comment type="caution">
    <text evidence="1">The sequence shown here is derived from an EMBL/GenBank/DDBJ whole genome shotgun (WGS) entry which is preliminary data.</text>
</comment>
<dbReference type="Proteomes" id="UP000822688">
    <property type="component" value="Chromosome 1"/>
</dbReference>
<organism evidence="1 2">
    <name type="scientific">Ceratodon purpureus</name>
    <name type="common">Fire moss</name>
    <name type="synonym">Dicranum purpureum</name>
    <dbReference type="NCBI Taxonomy" id="3225"/>
    <lineage>
        <taxon>Eukaryota</taxon>
        <taxon>Viridiplantae</taxon>
        <taxon>Streptophyta</taxon>
        <taxon>Embryophyta</taxon>
        <taxon>Bryophyta</taxon>
        <taxon>Bryophytina</taxon>
        <taxon>Bryopsida</taxon>
        <taxon>Dicranidae</taxon>
        <taxon>Pseudoditrichales</taxon>
        <taxon>Ditrichaceae</taxon>
        <taxon>Ceratodon</taxon>
    </lineage>
</organism>
<accession>A0A8T0J3N9</accession>